<name>A0A316C1D1_PSESE</name>
<keyword evidence="3 4" id="KW-0732">Signal</keyword>
<feature type="chain" id="PRO_5016392268" evidence="4">
    <location>
        <begin position="21"/>
        <end position="327"/>
    </location>
</feature>
<accession>A0A316C1D1</accession>
<evidence type="ECO:0000256" key="4">
    <source>
        <dbReference type="SAM" id="SignalP"/>
    </source>
</evidence>
<dbReference type="InterPro" id="IPR018389">
    <property type="entry name" value="DctP_fam"/>
</dbReference>
<gene>
    <name evidence="5" type="ORF">C7441_109139</name>
</gene>
<dbReference type="NCBIfam" id="NF037995">
    <property type="entry name" value="TRAP_S1"/>
    <property type="match status" value="1"/>
</dbReference>
<comment type="caution">
    <text evidence="5">The sequence shown here is derived from an EMBL/GenBank/DDBJ whole genome shotgun (WGS) entry which is preliminary data.</text>
</comment>
<dbReference type="AlphaFoldDB" id="A0A316C1D1"/>
<evidence type="ECO:0000256" key="2">
    <source>
        <dbReference type="ARBA" id="ARBA00022448"/>
    </source>
</evidence>
<feature type="signal peptide" evidence="4">
    <location>
        <begin position="1"/>
        <end position="20"/>
    </location>
</feature>
<dbReference type="GO" id="GO:0055085">
    <property type="term" value="P:transmembrane transport"/>
    <property type="evidence" value="ECO:0007669"/>
    <property type="project" value="InterPro"/>
</dbReference>
<keyword evidence="6" id="KW-1185">Reference proteome</keyword>
<evidence type="ECO:0000313" key="5">
    <source>
        <dbReference type="EMBL" id="PWJ82370.1"/>
    </source>
</evidence>
<dbReference type="Pfam" id="PF03480">
    <property type="entry name" value="DctP"/>
    <property type="match status" value="1"/>
</dbReference>
<evidence type="ECO:0000313" key="6">
    <source>
        <dbReference type="Proteomes" id="UP000245396"/>
    </source>
</evidence>
<protein>
    <submittedName>
        <fullName evidence="5">TRAP-type C4-dicarboxylate transport system substrate-binding protein</fullName>
    </submittedName>
</protein>
<proteinExistence type="inferred from homology"/>
<evidence type="ECO:0000256" key="3">
    <source>
        <dbReference type="ARBA" id="ARBA00022729"/>
    </source>
</evidence>
<keyword evidence="2" id="KW-0813">Transport</keyword>
<sequence length="327" mass="36260">MKLKSLLFAGFALAALPFSAARAEPVVLRAITPWQVEYDMSQALLMFRDMVNERLAGKVEVRYLGGPEIADPGNQFDAMKNGVVDMVLTAAAYYRSEVPAAAAVMFTSKSPTDLRKSGYADIMRELHAQAGVEYLANTAGGKKYRLYFKTPIENPDFSGKSIRVSPVYLPLVRALGGTPVNVAPNELYTALERGVVQGYGWPETGIRELGLQEQTKYVLDTPFYSLDTALLMNKSVYDGLPDDVKEELQKISVEFESKVEEKIGALLQDENEHLRKEGLNFIRFSPEDEALFLKTAYEAGWNDFLAQNKTLIDANPGLVERLEVAGN</sequence>
<dbReference type="OrthoDB" id="6139617at2"/>
<dbReference type="InterPro" id="IPR038404">
    <property type="entry name" value="TRAP_DctP_sf"/>
</dbReference>
<evidence type="ECO:0000256" key="1">
    <source>
        <dbReference type="ARBA" id="ARBA00009023"/>
    </source>
</evidence>
<dbReference type="RefSeq" id="WP_109613375.1">
    <property type="nucleotide sequence ID" value="NZ_QGGG01000009.1"/>
</dbReference>
<dbReference type="EMBL" id="QGGG01000009">
    <property type="protein sequence ID" value="PWJ82370.1"/>
    <property type="molecule type" value="Genomic_DNA"/>
</dbReference>
<dbReference type="PANTHER" id="PTHR33376">
    <property type="match status" value="1"/>
</dbReference>
<dbReference type="Gene3D" id="3.40.190.170">
    <property type="entry name" value="Bacterial extracellular solute-binding protein, family 7"/>
    <property type="match status" value="1"/>
</dbReference>
<dbReference type="PANTHER" id="PTHR33376:SF7">
    <property type="entry name" value="C4-DICARBOXYLATE-BINDING PROTEIN DCTB"/>
    <property type="match status" value="1"/>
</dbReference>
<comment type="similarity">
    <text evidence="1">Belongs to the bacterial solute-binding protein 7 family.</text>
</comment>
<reference evidence="5 6" key="1">
    <citation type="submission" date="2018-05" db="EMBL/GenBank/DDBJ databases">
        <title>Genomic Encyclopedia of Type Strains, Phase IV (KMG-IV): sequencing the most valuable type-strain genomes for metagenomic binning, comparative biology and taxonomic classification.</title>
        <authorList>
            <person name="Goeker M."/>
        </authorList>
    </citation>
    <scope>NUCLEOTIDE SEQUENCE [LARGE SCALE GENOMIC DNA]</scope>
    <source>
        <strain evidence="5 6">DSM 6986</strain>
    </source>
</reference>
<dbReference type="Proteomes" id="UP000245396">
    <property type="component" value="Unassembled WGS sequence"/>
</dbReference>
<organism evidence="5 6">
    <name type="scientific">Pseudaminobacter salicylatoxidans</name>
    <dbReference type="NCBI Taxonomy" id="93369"/>
    <lineage>
        <taxon>Bacteria</taxon>
        <taxon>Pseudomonadati</taxon>
        <taxon>Pseudomonadota</taxon>
        <taxon>Alphaproteobacteria</taxon>
        <taxon>Hyphomicrobiales</taxon>
        <taxon>Phyllobacteriaceae</taxon>
        <taxon>Pseudaminobacter</taxon>
    </lineage>
</organism>